<reference evidence="1 2" key="1">
    <citation type="submission" date="2023-07" db="EMBL/GenBank/DDBJ databases">
        <title>Comparative genomics of wheat-associated soil bacteria to identify genetic determinants of phenazine resistance.</title>
        <authorList>
            <person name="Mouncey N."/>
        </authorList>
    </citation>
    <scope>NUCLEOTIDE SEQUENCE [LARGE SCALE GENOMIC DNA]</scope>
    <source>
        <strain evidence="1 2">W2I16</strain>
    </source>
</reference>
<dbReference type="Gene3D" id="1.10.10.10">
    <property type="entry name" value="Winged helix-like DNA-binding domain superfamily/Winged helix DNA-binding domain"/>
    <property type="match status" value="1"/>
</dbReference>
<dbReference type="EMBL" id="JAUSZS010000008">
    <property type="protein sequence ID" value="MDQ0936523.1"/>
    <property type="molecule type" value="Genomic_DNA"/>
</dbReference>
<gene>
    <name evidence="1" type="ORF">QFZ49_006498</name>
</gene>
<protein>
    <submittedName>
        <fullName evidence="1">DNA-binding MarR family transcriptional regulator</fullName>
    </submittedName>
</protein>
<dbReference type="GO" id="GO:0003677">
    <property type="term" value="F:DNA binding"/>
    <property type="evidence" value="ECO:0007669"/>
    <property type="project" value="UniProtKB-KW"/>
</dbReference>
<accession>A0ABU0RXW4</accession>
<dbReference type="SUPFAM" id="SSF46785">
    <property type="entry name" value="Winged helix' DNA-binding domain"/>
    <property type="match status" value="1"/>
</dbReference>
<keyword evidence="2" id="KW-1185">Reference proteome</keyword>
<evidence type="ECO:0000313" key="1">
    <source>
        <dbReference type="EMBL" id="MDQ0936523.1"/>
    </source>
</evidence>
<organism evidence="1 2">
    <name type="scientific">Streptomyces turgidiscabies</name>
    <dbReference type="NCBI Taxonomy" id="85558"/>
    <lineage>
        <taxon>Bacteria</taxon>
        <taxon>Bacillati</taxon>
        <taxon>Actinomycetota</taxon>
        <taxon>Actinomycetes</taxon>
        <taxon>Kitasatosporales</taxon>
        <taxon>Streptomycetaceae</taxon>
        <taxon>Streptomyces</taxon>
    </lineage>
</organism>
<evidence type="ECO:0000313" key="2">
    <source>
        <dbReference type="Proteomes" id="UP001223072"/>
    </source>
</evidence>
<dbReference type="InterPro" id="IPR036388">
    <property type="entry name" value="WH-like_DNA-bd_sf"/>
</dbReference>
<dbReference type="InterPro" id="IPR036390">
    <property type="entry name" value="WH_DNA-bd_sf"/>
</dbReference>
<dbReference type="Proteomes" id="UP001223072">
    <property type="component" value="Unassembled WGS sequence"/>
</dbReference>
<sequence>MSTPTAPTLNPRVIALAHYAGRAVLENVLARQGVTFQQSVTLRLVAVADGPVDREWLVAEVVDALKTGEADVRAVVEKLVEARLLTAESALLATTDAGRELYRTTTAETAPLTARIYAGIPADDLAVAGRVLSLINERANAELAAPAGPGRTRAE</sequence>
<proteinExistence type="predicted"/>
<dbReference type="RefSeq" id="WP_307629924.1">
    <property type="nucleotide sequence ID" value="NZ_JAUSZS010000008.1"/>
</dbReference>
<comment type="caution">
    <text evidence="1">The sequence shown here is derived from an EMBL/GenBank/DDBJ whole genome shotgun (WGS) entry which is preliminary data.</text>
</comment>
<name>A0ABU0RXW4_9ACTN</name>
<keyword evidence="1" id="KW-0238">DNA-binding</keyword>